<evidence type="ECO:0000259" key="5">
    <source>
        <dbReference type="Pfam" id="PF00588"/>
    </source>
</evidence>
<proteinExistence type="inferred from homology"/>
<dbReference type="GO" id="GO:0003723">
    <property type="term" value="F:RNA binding"/>
    <property type="evidence" value="ECO:0007669"/>
    <property type="project" value="InterPro"/>
</dbReference>
<reference evidence="7 8" key="1">
    <citation type="journal article" date="2009" name="Stand. Genomic Sci.">
        <title>Complete genome sequence of Pirellula staleyi type strain (ATCC 27377).</title>
        <authorList>
            <person name="Clum A."/>
            <person name="Tindall B.J."/>
            <person name="Sikorski J."/>
            <person name="Ivanova N."/>
            <person name="Mavrommatis K."/>
            <person name="Lucas S."/>
            <person name="Glavina del Rio T."/>
            <person name="Nolan M."/>
            <person name="Chen F."/>
            <person name="Tice H."/>
            <person name="Pitluck S."/>
            <person name="Cheng J.F."/>
            <person name="Chertkov O."/>
            <person name="Brettin T."/>
            <person name="Han C."/>
            <person name="Detter J.C."/>
            <person name="Kuske C."/>
            <person name="Bruce D."/>
            <person name="Goodwin L."/>
            <person name="Ovchinikova G."/>
            <person name="Pati A."/>
            <person name="Mikhailova N."/>
            <person name="Chen A."/>
            <person name="Palaniappan K."/>
            <person name="Land M."/>
            <person name="Hauser L."/>
            <person name="Chang Y.J."/>
            <person name="Jeffries C.D."/>
            <person name="Chain P."/>
            <person name="Rohde M."/>
            <person name="Goker M."/>
            <person name="Bristow J."/>
            <person name="Eisen J.A."/>
            <person name="Markowitz V."/>
            <person name="Hugenholtz P."/>
            <person name="Kyrpides N.C."/>
            <person name="Klenk H.P."/>
            <person name="Lapidus A."/>
        </authorList>
    </citation>
    <scope>NUCLEOTIDE SEQUENCE [LARGE SCALE GENOMIC DNA]</scope>
    <source>
        <strain evidence="8">ATCC 27377 / DSM 6068 / ICPB 4128</strain>
    </source>
</reference>
<dbReference type="GO" id="GO:0032259">
    <property type="term" value="P:methylation"/>
    <property type="evidence" value="ECO:0007669"/>
    <property type="project" value="UniProtKB-KW"/>
</dbReference>
<protein>
    <submittedName>
        <fullName evidence="7">tRNA/rRNA methyltransferase (SpoU)</fullName>
    </submittedName>
</protein>
<dbReference type="KEGG" id="psl:Psta_0096"/>
<dbReference type="SUPFAM" id="SSF55315">
    <property type="entry name" value="L30e-like"/>
    <property type="match status" value="1"/>
</dbReference>
<evidence type="ECO:0000313" key="8">
    <source>
        <dbReference type="Proteomes" id="UP000001887"/>
    </source>
</evidence>
<dbReference type="PANTHER" id="PTHR43191:SF2">
    <property type="entry name" value="RRNA METHYLTRANSFERASE 3, MITOCHONDRIAL"/>
    <property type="match status" value="1"/>
</dbReference>
<dbReference type="InterPro" id="IPR051259">
    <property type="entry name" value="rRNA_Methyltransferase"/>
</dbReference>
<keyword evidence="2 7" id="KW-0489">Methyltransferase</keyword>
<dbReference type="InterPro" id="IPR029028">
    <property type="entry name" value="Alpha/beta_knot_MTases"/>
</dbReference>
<keyword evidence="4" id="KW-1133">Transmembrane helix</keyword>
<evidence type="ECO:0000256" key="3">
    <source>
        <dbReference type="ARBA" id="ARBA00022679"/>
    </source>
</evidence>
<evidence type="ECO:0000256" key="4">
    <source>
        <dbReference type="SAM" id="Phobius"/>
    </source>
</evidence>
<evidence type="ECO:0000256" key="2">
    <source>
        <dbReference type="ARBA" id="ARBA00022603"/>
    </source>
</evidence>
<feature type="domain" description="MRM3-like substrate binding" evidence="6">
    <location>
        <begin position="10"/>
        <end position="96"/>
    </location>
</feature>
<keyword evidence="4" id="KW-0812">Transmembrane</keyword>
<dbReference type="Pfam" id="PF22435">
    <property type="entry name" value="MRM3-like_sub_bind"/>
    <property type="match status" value="1"/>
</dbReference>
<evidence type="ECO:0000256" key="1">
    <source>
        <dbReference type="ARBA" id="ARBA00007228"/>
    </source>
</evidence>
<feature type="transmembrane region" description="Helical" evidence="4">
    <location>
        <begin position="171"/>
        <end position="191"/>
    </location>
</feature>
<dbReference type="Gene3D" id="3.40.1280.10">
    <property type="match status" value="1"/>
</dbReference>
<dbReference type="InterPro" id="IPR053888">
    <property type="entry name" value="MRM3-like_sub_bind"/>
</dbReference>
<dbReference type="EMBL" id="CP001848">
    <property type="protein sequence ID" value="ADB14792.1"/>
    <property type="molecule type" value="Genomic_DNA"/>
</dbReference>
<dbReference type="HOGENOM" id="CLU_021322_3_2_0"/>
<dbReference type="GO" id="GO:0006396">
    <property type="term" value="P:RNA processing"/>
    <property type="evidence" value="ECO:0007669"/>
    <property type="project" value="InterPro"/>
</dbReference>
<dbReference type="GO" id="GO:0008173">
    <property type="term" value="F:RNA methyltransferase activity"/>
    <property type="evidence" value="ECO:0007669"/>
    <property type="project" value="InterPro"/>
</dbReference>
<evidence type="ECO:0000259" key="6">
    <source>
        <dbReference type="Pfam" id="PF22435"/>
    </source>
</evidence>
<dbReference type="PANTHER" id="PTHR43191">
    <property type="entry name" value="RRNA METHYLTRANSFERASE 3"/>
    <property type="match status" value="1"/>
</dbReference>
<keyword evidence="8" id="KW-1185">Reference proteome</keyword>
<dbReference type="InterPro" id="IPR029064">
    <property type="entry name" value="Ribosomal_eL30-like_sf"/>
</dbReference>
<dbReference type="eggNOG" id="COG0566">
    <property type="taxonomic scope" value="Bacteria"/>
</dbReference>
<keyword evidence="4" id="KW-0472">Membrane</keyword>
<comment type="similarity">
    <text evidence="1">Belongs to the class IV-like SAM-binding methyltransferase superfamily. RNA methyltransferase TrmH family.</text>
</comment>
<dbReference type="Proteomes" id="UP000001887">
    <property type="component" value="Chromosome"/>
</dbReference>
<dbReference type="InterPro" id="IPR001537">
    <property type="entry name" value="SpoU_MeTrfase"/>
</dbReference>
<dbReference type="SUPFAM" id="SSF75217">
    <property type="entry name" value="alpha/beta knot"/>
    <property type="match status" value="1"/>
</dbReference>
<dbReference type="Gene3D" id="3.30.1330.30">
    <property type="match status" value="1"/>
</dbReference>
<evidence type="ECO:0000313" key="7">
    <source>
        <dbReference type="EMBL" id="ADB14792.1"/>
    </source>
</evidence>
<dbReference type="InterPro" id="IPR029026">
    <property type="entry name" value="tRNA_m1G_MTases_N"/>
</dbReference>
<organism evidence="7 8">
    <name type="scientific">Pirellula staleyi (strain ATCC 27377 / DSM 6068 / ICPB 4128)</name>
    <name type="common">Pirella staleyi</name>
    <dbReference type="NCBI Taxonomy" id="530564"/>
    <lineage>
        <taxon>Bacteria</taxon>
        <taxon>Pseudomonadati</taxon>
        <taxon>Planctomycetota</taxon>
        <taxon>Planctomycetia</taxon>
        <taxon>Pirellulales</taxon>
        <taxon>Pirellulaceae</taxon>
        <taxon>Pirellula</taxon>
    </lineage>
</organism>
<keyword evidence="3 7" id="KW-0808">Transferase</keyword>
<dbReference type="STRING" id="530564.Psta_0096"/>
<sequence length="272" mass="29549">MIPTITSLQNLRVKQAVKLRERKARDEQQRIIIDGEREITRALGAGVVALELFVLDGVELSATSQQTMRHARESGATILPVSRQVMEKLAFGDRVEEVILVAESPSPALDTFLQDKLAAKRDLLVAVVEGVEKPGNLGAILRSADAAGIDGVIVCGARLDLYNPNAIRASLGALFTLPVIGMTVPQALAWLRMHQFQMLATRVDGAIDYTTADLRGRTAIILGSEAEGLSREWLGDDIRAISLPMLGTVDSLNLSVTAAILFYEALRQRRAK</sequence>
<name>D2R0C4_PIRSD</name>
<feature type="domain" description="tRNA/rRNA methyltransferase SpoU type" evidence="5">
    <location>
        <begin position="124"/>
        <end position="263"/>
    </location>
</feature>
<accession>D2R0C4</accession>
<dbReference type="CDD" id="cd18104">
    <property type="entry name" value="SpoU-like_RNA-MTase"/>
    <property type="match status" value="1"/>
</dbReference>
<gene>
    <name evidence="7" type="ordered locus">Psta_0096</name>
</gene>
<dbReference type="AlphaFoldDB" id="D2R0C4"/>
<dbReference type="OrthoDB" id="9794400at2"/>
<dbReference type="Pfam" id="PF00588">
    <property type="entry name" value="SpoU_methylase"/>
    <property type="match status" value="1"/>
</dbReference>